<keyword evidence="5" id="KW-0862">Zinc</keyword>
<name>A0A0W8AXP5_PHYNI</name>
<comment type="catalytic activity">
    <reaction evidence="6">
        <text>Hydrolysis of terminal non-reducing beta-D-galactose residues in beta-D-galactosides.</text>
        <dbReference type="EC" id="3.2.1.23"/>
    </reaction>
</comment>
<dbReference type="Gene3D" id="1.25.40.20">
    <property type="entry name" value="Ankyrin repeat-containing domain"/>
    <property type="match status" value="2"/>
</dbReference>
<keyword evidence="5" id="KW-0479">Metal-binding</keyword>
<dbReference type="Pfam" id="PF21467">
    <property type="entry name" value="BetaGal_gal-bd"/>
    <property type="match status" value="1"/>
</dbReference>
<accession>A0A0W8AXP5</accession>
<dbReference type="SUPFAM" id="SSF48403">
    <property type="entry name" value="Ankyrin repeat"/>
    <property type="match status" value="1"/>
</dbReference>
<feature type="region of interest" description="Disordered" evidence="8">
    <location>
        <begin position="1"/>
        <end position="32"/>
    </location>
</feature>
<dbReference type="InterPro" id="IPR008979">
    <property type="entry name" value="Galactose-bd-like_sf"/>
</dbReference>
<dbReference type="Pfam" id="PF01301">
    <property type="entry name" value="Glyco_hydro_35"/>
    <property type="match status" value="1"/>
</dbReference>
<dbReference type="InterPro" id="IPR036305">
    <property type="entry name" value="RGS_sf"/>
</dbReference>
<dbReference type="GO" id="GO:0004565">
    <property type="term" value="F:beta-galactosidase activity"/>
    <property type="evidence" value="ECO:0007669"/>
    <property type="project" value="UniProtKB-EC"/>
</dbReference>
<feature type="domain" description="B box-type" evidence="9">
    <location>
        <begin position="635"/>
        <end position="681"/>
    </location>
</feature>
<dbReference type="Pfam" id="PF12796">
    <property type="entry name" value="Ank_2"/>
    <property type="match status" value="2"/>
</dbReference>
<dbReference type="InterPro" id="IPR016137">
    <property type="entry name" value="RGS"/>
</dbReference>
<dbReference type="SUPFAM" id="SSF51445">
    <property type="entry name" value="(Trans)glycosidases"/>
    <property type="match status" value="1"/>
</dbReference>
<dbReference type="InterPro" id="IPR000315">
    <property type="entry name" value="Znf_B-box"/>
</dbReference>
<protein>
    <recommendedName>
        <fullName evidence="6">Beta-galactosidase</fullName>
        <ecNumber evidence="6">3.2.1.23</ecNumber>
    </recommendedName>
</protein>
<evidence type="ECO:0000256" key="1">
    <source>
        <dbReference type="ARBA" id="ARBA00009809"/>
    </source>
</evidence>
<evidence type="ECO:0000256" key="2">
    <source>
        <dbReference type="ARBA" id="ARBA00022801"/>
    </source>
</evidence>
<dbReference type="InterPro" id="IPR002110">
    <property type="entry name" value="Ankyrin_rpt"/>
</dbReference>
<dbReference type="PROSITE" id="PS50119">
    <property type="entry name" value="ZF_BBOX"/>
    <property type="match status" value="1"/>
</dbReference>
<evidence type="ECO:0000256" key="6">
    <source>
        <dbReference type="RuleBase" id="RU000675"/>
    </source>
</evidence>
<dbReference type="OrthoDB" id="194358at2759"/>
<feature type="compositionally biased region" description="Basic and acidic residues" evidence="8">
    <location>
        <begin position="1"/>
        <end position="14"/>
    </location>
</feature>
<feature type="domain" description="RGS" evidence="10">
    <location>
        <begin position="962"/>
        <end position="1059"/>
    </location>
</feature>
<dbReference type="InterPro" id="IPR031330">
    <property type="entry name" value="Gly_Hdrlase_35_cat"/>
</dbReference>
<dbReference type="PRINTS" id="PR00742">
    <property type="entry name" value="GLHYDRLASE35"/>
</dbReference>
<evidence type="ECO:0000256" key="4">
    <source>
        <dbReference type="PROSITE-ProRule" id="PRU00023"/>
    </source>
</evidence>
<dbReference type="InterPro" id="IPR036770">
    <property type="entry name" value="Ankyrin_rpt-contain_sf"/>
</dbReference>
<dbReference type="FunFam" id="3.20.20.80:FF:000181">
    <property type="entry name" value="Beta-galactosidase"/>
    <property type="match status" value="1"/>
</dbReference>
<dbReference type="PROSITE" id="PS50132">
    <property type="entry name" value="RGS"/>
    <property type="match status" value="1"/>
</dbReference>
<comment type="similarity">
    <text evidence="1 7">Belongs to the glycosyl hydrolase 35 family.</text>
</comment>
<evidence type="ECO:0000256" key="8">
    <source>
        <dbReference type="SAM" id="MobiDB-lite"/>
    </source>
</evidence>
<organism evidence="11 12">
    <name type="scientific">Phytophthora nicotianae</name>
    <name type="common">Potato buckeye rot agent</name>
    <name type="synonym">Phytophthora parasitica</name>
    <dbReference type="NCBI Taxonomy" id="4792"/>
    <lineage>
        <taxon>Eukaryota</taxon>
        <taxon>Sar</taxon>
        <taxon>Stramenopiles</taxon>
        <taxon>Oomycota</taxon>
        <taxon>Peronosporomycetes</taxon>
        <taxon>Peronosporales</taxon>
        <taxon>Peronosporaceae</taxon>
        <taxon>Phytophthora</taxon>
    </lineage>
</organism>
<dbReference type="PROSITE" id="PS01182">
    <property type="entry name" value="GLYCOSYL_HYDROL_F35"/>
    <property type="match status" value="1"/>
</dbReference>
<evidence type="ECO:0000259" key="10">
    <source>
        <dbReference type="PROSITE" id="PS50132"/>
    </source>
</evidence>
<dbReference type="Pfam" id="PF00615">
    <property type="entry name" value="RGS"/>
    <property type="match status" value="1"/>
</dbReference>
<dbReference type="PROSITE" id="PS50088">
    <property type="entry name" value="ANK_REPEAT"/>
    <property type="match status" value="3"/>
</dbReference>
<dbReference type="SUPFAM" id="SSF49785">
    <property type="entry name" value="Galactose-binding domain-like"/>
    <property type="match status" value="1"/>
</dbReference>
<dbReference type="GO" id="GO:0008270">
    <property type="term" value="F:zinc ion binding"/>
    <property type="evidence" value="ECO:0007669"/>
    <property type="project" value="UniProtKB-KW"/>
</dbReference>
<dbReference type="Gene3D" id="1.10.167.10">
    <property type="entry name" value="Regulator of G-protein Signalling 4, domain 2"/>
    <property type="match status" value="1"/>
</dbReference>
<dbReference type="STRING" id="4790.A0A0W8AXP5"/>
<dbReference type="Gene3D" id="3.20.20.80">
    <property type="entry name" value="Glycosidases"/>
    <property type="match status" value="1"/>
</dbReference>
<evidence type="ECO:0000313" key="12">
    <source>
        <dbReference type="Proteomes" id="UP000052943"/>
    </source>
</evidence>
<dbReference type="PANTHER" id="PTHR23421">
    <property type="entry name" value="BETA-GALACTOSIDASE RELATED"/>
    <property type="match status" value="1"/>
</dbReference>
<sequence>MENLEAHTRLEQKKTSVLRRQQRELQKQKRKTGVCEKEQQKLAARCLEMEEEERLSAVMEAWYRRKGEQKRMELQRLEELKLYKLISETRKKTTALGVSASTPGVSGLQRLRLLEARIIEKGLALKKSDEAKLRLDALPAKRNKLTQLMHSFFSSSFRKKVENAVYHQHWDRLVPLFDPATSTSGNRNIDLLNHESENGFTPILAAIFKGKLRVLRQLLELGASPTTETKAGITPLLAVVMTGDVVALSILVEFKVDLNYETKNQVNAVLLAADKGREEILKALLECGANVDGVNKTERSTLIQAAISGNTDLFRVFLAYGASKEHRDLDGKAALDWAVQLRNSVMVAALNSSLPSANLLAHLKAEEEEEDGEVLSPLSTNRVIRQKGMAEMDKAMRNKDLERIRYLLSSEEFQLSPNYEDATGNSPLLVICSIGTYADIVYCLKNNCIPTHQNREGVNALMIVCKRGDITMIQLLMKCGCNILTRDFSGRDALYYLNAYDHPDLAIKFTNKHLKQHSEGNSGLLLGNIVSLVNFIEAEYTISLAQADISFESDSNCDCRSIEGTDDVKPIEENEEDPVNDPMVRKWSIQQEILKRDRKRRQQFNKERERILATRARGRRNGLIAPLPSDSAGRLKFPTCDNCQLSRARKRCISCDQVLCDKCHARLHELAYRRHHQYEELSPELYVGHELKEVVQTNQENSLQHSIVKSANCVAEMRALLLSDGIVPPVTALPRSVDPEVEKYQRRKRIAKEKAISQMQIDVPVVAAKHAAQAGEGTIFTQPAELELAVLYTTQKKYEKARDLLEKVEKLTIDSLGILHPTMLKVAIGKARISQETDDVERCAGMMEDALSLFESVLPLDHKDILTATSMLLQSLDVMGHYHKAVLTCRRVCNVRARALPPIHKRLKEIFAQLDEFISKRETVEMSTEDHITLEKIEQDRKRMEQLANESEKHLASFRRLMMEDPDGLASFLAFARQEFAEDMVTFWISIEEFKEDGIDSKTLRSRAVNIYLTYIKSRRIKVITAAQRKKIKKAITTPGKKMSSSIYDDLQTQIFELVYQGDVFSRWKIYWRRRQAANEKQLQARVFRCVQVEQSVLITWRLFVRARNQKKMAIAFNTAKICCWTFTFWKRRAHVLRQMGKMFLYQESFRMQTHFDAWKRFVVARKQMNERLRKAMKFKENLHKVDVWQKWSIWVSFKRQERSTIALAVRFRQRFSIRKVFALWKVRIANWRRQRVLTAQALRHWQTSLLYRGFQLLFNWRQSRLRLTQLQSKLATLLVEKRKRRVISNFRIVCTESDRKRELLKRACRHWQLCHQQKFWGRVMQWFNVAQFRKHQRLRADTFARTHLFRRYINALLARVCYMKKLKEKVDTFRCRYFLSAAANCFFQWRSFTIFRLKLRVLRRKIRQSQRLQRLQQWHHIAADQAHRRSGIQQMAAKRRRRELSAWFNHWESVCTDQWIEKELVGYHERHAQKHRRLRCAVKALKSQLSDRHERQKRKRFFMLHHKSFLKDLKMFAEEDVDYEALLPVDAPHAPRNRRRRLQRMDVALLSVILFVACYVGVRPPALRVSNPLLLPKNSKFQYLTYDDIDATKRQSGYSVTYSPRGFEIDGKQTLLLGGSIHYPRSSTGQWEQLLREAKRDGLNHIEMYVFWNLHEQERGVFNFAGNANITRFYELAAEVGLFLHVRFGPYVCAEWNNGGLPVWLNWITGMKVRSSNAPWQREMERFIRYMVELSRPFLAKNGGPIIMAQIENEFAMHDPEYIEWCGNLVEQLNTSIPWVMCYANAAENTILSCNDNDCVDFAVKHVKERPSDPLVWTEDEGWFQTWQKDKKNPLPNDQRTAEDVAYAVARWFAVGGAAHNYYMYHGGNNYGRAASAGVTTMYADGVNLHSDALNNEPKRSHLRKLHEALIECNDVLLSNDRQVLNPHDLPLEDGQIMQASSQQRAFIYGPEDGPNQVAFLENMANQSVRVTFTGQQYHLAPFSVLILKDGVVLFDTADVQKSFPGRQHRSYTPLVKASALEWETWSELNVSSTSLRRKVIADRPLEQLRLTADRSDYLTYETTFTLKQLGDIDDGASTVKVTSCEASSIIVFVDGWLIGERNLAYPGGNCSKEFGFHLPANIDVGRQHDLKLVSVSLGIYSLGSNHTKGVTGSVRIGHRDLAHDHRWEMYPSLVGEQLEIYRPQWVGSVPWTPVSRASDGAESGRQLMSWYATSFVYPTQQSGAQSSIVLDFLGLTRGRAYINGHDLGRYWLINDEGAFVQRYYHVPRDWLAKDRGNLLVVFDELGGSVADVQLVSSTMVLDTAAMAIEGIERPAAGLATIDESSVVAVSRE</sequence>
<feature type="repeat" description="ANK" evidence="4">
    <location>
        <begin position="264"/>
        <end position="296"/>
    </location>
</feature>
<dbReference type="SMART" id="SM00248">
    <property type="entry name" value="ANK"/>
    <property type="match status" value="8"/>
</dbReference>
<dbReference type="CDD" id="cd19757">
    <property type="entry name" value="Bbox1"/>
    <property type="match status" value="1"/>
</dbReference>
<keyword evidence="2 6" id="KW-0378">Hydrolase</keyword>
<keyword evidence="3 6" id="KW-0326">Glycosidase</keyword>
<dbReference type="InterPro" id="IPR017853">
    <property type="entry name" value="GH"/>
</dbReference>
<dbReference type="InterPro" id="IPR044926">
    <property type="entry name" value="RGS_subdomain_2"/>
</dbReference>
<dbReference type="EC" id="3.2.1.23" evidence="6"/>
<dbReference type="SUPFAM" id="SSF48097">
    <property type="entry name" value="Regulator of G-protein signaling, RGS"/>
    <property type="match status" value="1"/>
</dbReference>
<dbReference type="Gene3D" id="1.25.40.10">
    <property type="entry name" value="Tetratricopeptide repeat domain"/>
    <property type="match status" value="1"/>
</dbReference>
<dbReference type="SMART" id="SM00315">
    <property type="entry name" value="RGS"/>
    <property type="match status" value="1"/>
</dbReference>
<dbReference type="GO" id="GO:0005975">
    <property type="term" value="P:carbohydrate metabolic process"/>
    <property type="evidence" value="ECO:0007669"/>
    <property type="project" value="InterPro"/>
</dbReference>
<feature type="repeat" description="ANK" evidence="4">
    <location>
        <begin position="456"/>
        <end position="488"/>
    </location>
</feature>
<feature type="compositionally biased region" description="Basic and acidic residues" evidence="8">
    <location>
        <begin position="21"/>
        <end position="32"/>
    </location>
</feature>
<dbReference type="InterPro" id="IPR011990">
    <property type="entry name" value="TPR-like_helical_dom_sf"/>
</dbReference>
<keyword evidence="5" id="KW-0863">Zinc-finger</keyword>
<evidence type="ECO:0000256" key="7">
    <source>
        <dbReference type="RuleBase" id="RU003679"/>
    </source>
</evidence>
<dbReference type="EMBL" id="LNFO01006137">
    <property type="protein sequence ID" value="KUF64365.1"/>
    <property type="molecule type" value="Genomic_DNA"/>
</dbReference>
<evidence type="ECO:0000313" key="11">
    <source>
        <dbReference type="EMBL" id="KUF64365.1"/>
    </source>
</evidence>
<dbReference type="InterPro" id="IPR001944">
    <property type="entry name" value="Glycoside_Hdrlase_35"/>
</dbReference>
<feature type="repeat" description="ANK" evidence="4">
    <location>
        <begin position="198"/>
        <end position="230"/>
    </location>
</feature>
<evidence type="ECO:0000256" key="5">
    <source>
        <dbReference type="PROSITE-ProRule" id="PRU00024"/>
    </source>
</evidence>
<dbReference type="Proteomes" id="UP000052943">
    <property type="component" value="Unassembled WGS sequence"/>
</dbReference>
<dbReference type="Gene3D" id="2.60.120.260">
    <property type="entry name" value="Galactose-binding domain-like"/>
    <property type="match status" value="1"/>
</dbReference>
<reference evidence="11 12" key="1">
    <citation type="submission" date="2015-11" db="EMBL/GenBank/DDBJ databases">
        <title>Genomes and virulence difference between two physiological races of Phytophthora nicotianae.</title>
        <authorList>
            <person name="Liu H."/>
            <person name="Ma X."/>
            <person name="Yu H."/>
            <person name="Fang D."/>
            <person name="Li Y."/>
            <person name="Wang X."/>
            <person name="Wang W."/>
            <person name="Dong Y."/>
            <person name="Xiao B."/>
        </authorList>
    </citation>
    <scope>NUCLEOTIDE SEQUENCE [LARGE SCALE GENOMIC DNA]</scope>
    <source>
        <strain evidence="12">race 0</strain>
    </source>
</reference>
<dbReference type="SUPFAM" id="SSF48452">
    <property type="entry name" value="TPR-like"/>
    <property type="match status" value="1"/>
</dbReference>
<gene>
    <name evidence="11" type="ORF">AM587_10015979</name>
</gene>
<dbReference type="InterPro" id="IPR048913">
    <property type="entry name" value="BetaGal_gal-bd"/>
</dbReference>
<dbReference type="PROSITE" id="PS50297">
    <property type="entry name" value="ANK_REP_REGION"/>
    <property type="match status" value="1"/>
</dbReference>
<dbReference type="InterPro" id="IPR019801">
    <property type="entry name" value="Glyco_hydro_35_CS"/>
</dbReference>
<evidence type="ECO:0000259" key="9">
    <source>
        <dbReference type="PROSITE" id="PS50119"/>
    </source>
</evidence>
<keyword evidence="4" id="KW-0040">ANK repeat</keyword>
<evidence type="ECO:0000256" key="3">
    <source>
        <dbReference type="ARBA" id="ARBA00023295"/>
    </source>
</evidence>
<comment type="caution">
    <text evidence="11">The sequence shown here is derived from an EMBL/GenBank/DDBJ whole genome shotgun (WGS) entry which is preliminary data.</text>
</comment>
<proteinExistence type="inferred from homology"/>